<accession>A0AAW2LUE7</accession>
<reference evidence="2" key="1">
    <citation type="submission" date="2020-06" db="EMBL/GenBank/DDBJ databases">
        <authorList>
            <person name="Li T."/>
            <person name="Hu X."/>
            <person name="Zhang T."/>
            <person name="Song X."/>
            <person name="Zhang H."/>
            <person name="Dai N."/>
            <person name="Sheng W."/>
            <person name="Hou X."/>
            <person name="Wei L."/>
        </authorList>
    </citation>
    <scope>NUCLEOTIDE SEQUENCE</scope>
    <source>
        <strain evidence="2">G02</strain>
        <tissue evidence="2">Leaf</tissue>
    </source>
</reference>
<feature type="signal peptide" evidence="1">
    <location>
        <begin position="1"/>
        <end position="25"/>
    </location>
</feature>
<dbReference type="Gene3D" id="2.60.120.10">
    <property type="entry name" value="Jelly Rolls"/>
    <property type="match status" value="1"/>
</dbReference>
<evidence type="ECO:0000256" key="1">
    <source>
        <dbReference type="SAM" id="SignalP"/>
    </source>
</evidence>
<gene>
    <name evidence="2" type="ORF">Sradi_5403100</name>
</gene>
<reference evidence="2" key="2">
    <citation type="journal article" date="2024" name="Plant">
        <title>Genomic evolution and insights into agronomic trait innovations of Sesamum species.</title>
        <authorList>
            <person name="Miao H."/>
            <person name="Wang L."/>
            <person name="Qu L."/>
            <person name="Liu H."/>
            <person name="Sun Y."/>
            <person name="Le M."/>
            <person name="Wang Q."/>
            <person name="Wei S."/>
            <person name="Zheng Y."/>
            <person name="Lin W."/>
            <person name="Duan Y."/>
            <person name="Cao H."/>
            <person name="Xiong S."/>
            <person name="Wang X."/>
            <person name="Wei L."/>
            <person name="Li C."/>
            <person name="Ma Q."/>
            <person name="Ju M."/>
            <person name="Zhao R."/>
            <person name="Li G."/>
            <person name="Mu C."/>
            <person name="Tian Q."/>
            <person name="Mei H."/>
            <person name="Zhang T."/>
            <person name="Gao T."/>
            <person name="Zhang H."/>
        </authorList>
    </citation>
    <scope>NUCLEOTIDE SEQUENCE</scope>
    <source>
        <strain evidence="2">G02</strain>
    </source>
</reference>
<evidence type="ECO:0000313" key="2">
    <source>
        <dbReference type="EMBL" id="KAL0321416.1"/>
    </source>
</evidence>
<organism evidence="2">
    <name type="scientific">Sesamum radiatum</name>
    <name type="common">Black benniseed</name>
    <dbReference type="NCBI Taxonomy" id="300843"/>
    <lineage>
        <taxon>Eukaryota</taxon>
        <taxon>Viridiplantae</taxon>
        <taxon>Streptophyta</taxon>
        <taxon>Embryophyta</taxon>
        <taxon>Tracheophyta</taxon>
        <taxon>Spermatophyta</taxon>
        <taxon>Magnoliopsida</taxon>
        <taxon>eudicotyledons</taxon>
        <taxon>Gunneridae</taxon>
        <taxon>Pentapetalae</taxon>
        <taxon>asterids</taxon>
        <taxon>lamiids</taxon>
        <taxon>Lamiales</taxon>
        <taxon>Pedaliaceae</taxon>
        <taxon>Sesamum</taxon>
    </lineage>
</organism>
<keyword evidence="1" id="KW-0732">Signal</keyword>
<comment type="caution">
    <text evidence="2">The sequence shown here is derived from an EMBL/GenBank/DDBJ whole genome shotgun (WGS) entry which is preliminary data.</text>
</comment>
<dbReference type="EMBL" id="JACGWJ010000024">
    <property type="protein sequence ID" value="KAL0321416.1"/>
    <property type="molecule type" value="Genomic_DNA"/>
</dbReference>
<proteinExistence type="predicted"/>
<dbReference type="AlphaFoldDB" id="A0AAW2LUE7"/>
<feature type="chain" id="PRO_5043509118" evidence="1">
    <location>
        <begin position="26"/>
        <end position="79"/>
    </location>
</feature>
<sequence length="79" mass="8345">MKQGEAMASHLLILLLISISSIALASDPSPLQDFCVAHPNGPVQVNGFACKDPKLAQPTDFFFSGLHLPGNTSNPSDPK</sequence>
<dbReference type="PANTHER" id="PTHR31238">
    <property type="entry name" value="GERMIN-LIKE PROTEIN SUBFAMILY 3 MEMBER 3"/>
    <property type="match status" value="1"/>
</dbReference>
<name>A0AAW2LUE7_SESRA</name>
<protein>
    <submittedName>
        <fullName evidence="2">Germin-like protein 2-1</fullName>
    </submittedName>
</protein>
<dbReference type="InterPro" id="IPR014710">
    <property type="entry name" value="RmlC-like_jellyroll"/>
</dbReference>